<proteinExistence type="inferred from homology"/>
<protein>
    <submittedName>
        <fullName evidence="4">SDR family oxidoreductase</fullName>
    </submittedName>
</protein>
<dbReference type="PROSITE" id="PS00061">
    <property type="entry name" value="ADH_SHORT"/>
    <property type="match status" value="1"/>
</dbReference>
<dbReference type="AlphaFoldDB" id="A0A6M1RUJ0"/>
<name>A0A6M1RUJ0_9HYPH</name>
<evidence type="ECO:0000256" key="1">
    <source>
        <dbReference type="ARBA" id="ARBA00006484"/>
    </source>
</evidence>
<keyword evidence="2" id="KW-0560">Oxidoreductase</keyword>
<accession>A0A6M1RUJ0</accession>
<sequence length="274" mass="29613">MTKTVLITGASSGIGKASAKLFSSQGFNVVATMRDISAGGDFRELSNVLVTRLDLEDPASIQAAIEEGIERFGKIDILVNNAGYGLYGVFEAIPREKLQHQFDVNVFGVMDTIRAILPHFRENRSGTIVNLSSGAGHFTLPMISAYCASKFALEGFTEALSYELLALSIGVKLVIPHGGVAETSFQQRSAADFARDGTPAEYEAFLERSVATFARLGGAVGMTSSDVAKVVFEAATDGKPQLRYFVGDAQSGWLKARKDLEENDYIAFMRQKFA</sequence>
<dbReference type="RefSeq" id="WP_163899844.1">
    <property type="nucleotide sequence ID" value="NZ_CP048427.1"/>
</dbReference>
<evidence type="ECO:0000313" key="5">
    <source>
        <dbReference type="Proteomes" id="UP000477849"/>
    </source>
</evidence>
<dbReference type="Proteomes" id="UP000477849">
    <property type="component" value="Unassembled WGS sequence"/>
</dbReference>
<dbReference type="Pfam" id="PF00106">
    <property type="entry name" value="adh_short"/>
    <property type="match status" value="1"/>
</dbReference>
<dbReference type="InterPro" id="IPR036291">
    <property type="entry name" value="NAD(P)-bd_dom_sf"/>
</dbReference>
<dbReference type="EMBL" id="JAAKZH010000001">
    <property type="protein sequence ID" value="NGO62769.1"/>
    <property type="molecule type" value="Genomic_DNA"/>
</dbReference>
<dbReference type="GO" id="GO:0016491">
    <property type="term" value="F:oxidoreductase activity"/>
    <property type="evidence" value="ECO:0007669"/>
    <property type="project" value="UniProtKB-KW"/>
</dbReference>
<organism evidence="4 5">
    <name type="scientific">Rhizobium daejeonense</name>
    <dbReference type="NCBI Taxonomy" id="240521"/>
    <lineage>
        <taxon>Bacteria</taxon>
        <taxon>Pseudomonadati</taxon>
        <taxon>Pseudomonadota</taxon>
        <taxon>Alphaproteobacteria</taxon>
        <taxon>Hyphomicrobiales</taxon>
        <taxon>Rhizobiaceae</taxon>
        <taxon>Rhizobium/Agrobacterium group</taxon>
        <taxon>Rhizobium</taxon>
    </lineage>
</organism>
<comment type="caution">
    <text evidence="4">The sequence shown here is derived from an EMBL/GenBank/DDBJ whole genome shotgun (WGS) entry which is preliminary data.</text>
</comment>
<dbReference type="Gene3D" id="3.40.50.720">
    <property type="entry name" value="NAD(P)-binding Rossmann-like Domain"/>
    <property type="match status" value="1"/>
</dbReference>
<dbReference type="CDD" id="cd05374">
    <property type="entry name" value="17beta-HSD-like_SDR_c"/>
    <property type="match status" value="1"/>
</dbReference>
<evidence type="ECO:0000256" key="3">
    <source>
        <dbReference type="RuleBase" id="RU000363"/>
    </source>
</evidence>
<dbReference type="SUPFAM" id="SSF51735">
    <property type="entry name" value="NAD(P)-binding Rossmann-fold domains"/>
    <property type="match status" value="1"/>
</dbReference>
<comment type="similarity">
    <text evidence="1 3">Belongs to the short-chain dehydrogenases/reductases (SDR) family.</text>
</comment>
<gene>
    <name evidence="4" type="ORF">G6N76_03715</name>
</gene>
<dbReference type="InterPro" id="IPR002347">
    <property type="entry name" value="SDR_fam"/>
</dbReference>
<dbReference type="PANTHER" id="PTHR43976:SF16">
    <property type="entry name" value="SHORT-CHAIN DEHYDROGENASE_REDUCTASE FAMILY PROTEIN"/>
    <property type="match status" value="1"/>
</dbReference>
<reference evidence="4 5" key="1">
    <citation type="submission" date="2020-02" db="EMBL/GenBank/DDBJ databases">
        <title>Genome sequence of the type strain CCBAU10050 of Rhizobium daejeonense.</title>
        <authorList>
            <person name="Gao J."/>
            <person name="Sun J."/>
        </authorList>
    </citation>
    <scope>NUCLEOTIDE SEQUENCE [LARGE SCALE GENOMIC DNA]</scope>
    <source>
        <strain evidence="4 5">CCBAU10050</strain>
    </source>
</reference>
<dbReference type="InterPro" id="IPR020904">
    <property type="entry name" value="Sc_DH/Rdtase_CS"/>
</dbReference>
<dbReference type="InterPro" id="IPR051911">
    <property type="entry name" value="SDR_oxidoreductase"/>
</dbReference>
<dbReference type="PANTHER" id="PTHR43976">
    <property type="entry name" value="SHORT CHAIN DEHYDROGENASE"/>
    <property type="match status" value="1"/>
</dbReference>
<dbReference type="PRINTS" id="PR00081">
    <property type="entry name" value="GDHRDH"/>
</dbReference>
<evidence type="ECO:0000313" key="4">
    <source>
        <dbReference type="EMBL" id="NGO62769.1"/>
    </source>
</evidence>
<keyword evidence="5" id="KW-1185">Reference proteome</keyword>
<evidence type="ECO:0000256" key="2">
    <source>
        <dbReference type="ARBA" id="ARBA00023002"/>
    </source>
</evidence>
<dbReference type="PRINTS" id="PR00080">
    <property type="entry name" value="SDRFAMILY"/>
</dbReference>